<feature type="coiled-coil region" evidence="3">
    <location>
        <begin position="267"/>
        <end position="470"/>
    </location>
</feature>
<evidence type="ECO:0000256" key="2">
    <source>
        <dbReference type="ARBA" id="ARBA00017553"/>
    </source>
</evidence>
<comment type="similarity">
    <text evidence="1">Belongs to the CCDC22 family.</text>
</comment>
<reference evidence="6" key="1">
    <citation type="submission" date="2022-01" db="EMBL/GenBank/DDBJ databases">
        <authorList>
            <person name="King R."/>
        </authorList>
    </citation>
    <scope>NUCLEOTIDE SEQUENCE</scope>
</reference>
<evidence type="ECO:0000256" key="3">
    <source>
        <dbReference type="SAM" id="Coils"/>
    </source>
</evidence>
<dbReference type="OrthoDB" id="10266736at2759"/>
<evidence type="ECO:0000256" key="1">
    <source>
        <dbReference type="ARBA" id="ARBA00006438"/>
    </source>
</evidence>
<proteinExistence type="inferred from homology"/>
<organism evidence="6 7">
    <name type="scientific">Psylliodes chrysocephalus</name>
    <dbReference type="NCBI Taxonomy" id="3402493"/>
    <lineage>
        <taxon>Eukaryota</taxon>
        <taxon>Metazoa</taxon>
        <taxon>Ecdysozoa</taxon>
        <taxon>Arthropoda</taxon>
        <taxon>Hexapoda</taxon>
        <taxon>Insecta</taxon>
        <taxon>Pterygota</taxon>
        <taxon>Neoptera</taxon>
        <taxon>Endopterygota</taxon>
        <taxon>Coleoptera</taxon>
        <taxon>Polyphaga</taxon>
        <taxon>Cucujiformia</taxon>
        <taxon>Chrysomeloidea</taxon>
        <taxon>Chrysomelidae</taxon>
        <taxon>Galerucinae</taxon>
        <taxon>Alticini</taxon>
        <taxon>Psylliodes</taxon>
    </lineage>
</organism>
<dbReference type="EMBL" id="OV651814">
    <property type="protein sequence ID" value="CAH1106385.1"/>
    <property type="molecule type" value="Genomic_DNA"/>
</dbReference>
<dbReference type="InterPro" id="IPR048349">
    <property type="entry name" value="CCDC22_N"/>
</dbReference>
<keyword evidence="3" id="KW-0175">Coiled coil</keyword>
<gene>
    <name evidence="6" type="ORF">PSYICH_LOCUS7143</name>
</gene>
<evidence type="ECO:0000313" key="6">
    <source>
        <dbReference type="EMBL" id="CAH1106385.1"/>
    </source>
</evidence>
<dbReference type="Pfam" id="PF21674">
    <property type="entry name" value="CCDC22_N"/>
    <property type="match status" value="1"/>
</dbReference>
<evidence type="ECO:0000313" key="7">
    <source>
        <dbReference type="Proteomes" id="UP001153636"/>
    </source>
</evidence>
<evidence type="ECO:0000259" key="4">
    <source>
        <dbReference type="Pfam" id="PF05667"/>
    </source>
</evidence>
<dbReference type="InterPro" id="IPR008530">
    <property type="entry name" value="CCDC22"/>
</dbReference>
<dbReference type="GO" id="GO:0097602">
    <property type="term" value="F:cullin family protein binding"/>
    <property type="evidence" value="ECO:0007669"/>
    <property type="project" value="TreeGrafter"/>
</dbReference>
<feature type="domain" description="CCDC22 coiled-coil" evidence="4">
    <location>
        <begin position="261"/>
        <end position="536"/>
    </location>
</feature>
<accession>A0A9P0GE19</accession>
<dbReference type="Proteomes" id="UP001153636">
    <property type="component" value="Chromosome 2"/>
</dbReference>
<feature type="domain" description="CCDC22 N-terminal" evidence="5">
    <location>
        <begin position="1"/>
        <end position="106"/>
    </location>
</feature>
<sequence>MEEVDKIIIESLRNLECDIGVKIKNLKQFDADMVTGAVSSCLEAILHSSFPKKLPPSMSARLKLASNMAEQIKDLGFREDMGYQSILYYNEEEVRRVLIFLIERLPRETIKTVSVEQIGYVSRIVKTLEDNIKESLSKTWVPSCFLRQGVRETSQGYIVNSLGDSCSLRTEKLDIPDSRTQNEELKYYWIHNVPDVTKQCSHRKLIPSLLYKDSEFPEDFDLKNVIRKSEIVSLNTIETDLNIPISSSEKIEKTSVDIINIDKDIETRAEQSKIDKLSEELENKKSQYILLQDKVKTKEALLKELIRTKNEEQNYLIETLAKVKLKTKTQTVLSKEENLAKLNNMIEKANDRLAELAKQWHEIQTPLLEEYKCLKDSLTSEESKYQEQKEKLENFKETEIKLNENIKEKKDLSQNLTQQYKQINRKNNRAMYTRRILEIISNIRKQNNDIQKVLKDTREIQKEIKNLTGQVDRSFTLADELIFYDAKNDETARRSYKLLAALRDEFNIILKTLEDLGVVERECRNLEEQIEIEKSKEVSVKLERVISDLRQIQKETDMMKKPSS</sequence>
<name>A0A9P0GE19_9CUCU</name>
<dbReference type="InterPro" id="IPR048348">
    <property type="entry name" value="CCDC22_CC"/>
</dbReference>
<dbReference type="PANTHER" id="PTHR15668">
    <property type="entry name" value="JM1 PROTEIN"/>
    <property type="match status" value="1"/>
</dbReference>
<protein>
    <recommendedName>
        <fullName evidence="2">Coiled-coil domain-containing protein 22 homolog</fullName>
    </recommendedName>
</protein>
<dbReference type="PANTHER" id="PTHR15668:SF4">
    <property type="entry name" value="COILED-COIL DOMAIN-CONTAINING PROTEIN 22"/>
    <property type="match status" value="1"/>
</dbReference>
<keyword evidence="7" id="KW-1185">Reference proteome</keyword>
<evidence type="ECO:0000259" key="5">
    <source>
        <dbReference type="Pfam" id="PF21674"/>
    </source>
</evidence>
<dbReference type="Pfam" id="PF05667">
    <property type="entry name" value="CCDC22_CC"/>
    <property type="match status" value="1"/>
</dbReference>
<feature type="coiled-coil region" evidence="3">
    <location>
        <begin position="509"/>
        <end position="536"/>
    </location>
</feature>
<dbReference type="AlphaFoldDB" id="A0A9P0GE19"/>
<dbReference type="GO" id="GO:2000060">
    <property type="term" value="P:positive regulation of ubiquitin-dependent protein catabolic process"/>
    <property type="evidence" value="ECO:0007669"/>
    <property type="project" value="TreeGrafter"/>
</dbReference>